<protein>
    <recommendedName>
        <fullName evidence="3 10">Beta sliding clamp</fullName>
    </recommendedName>
</protein>
<dbReference type="AlphaFoldDB" id="A0A1I7NA21"/>
<dbReference type="GO" id="GO:0003677">
    <property type="term" value="F:DNA binding"/>
    <property type="evidence" value="ECO:0007669"/>
    <property type="project" value="UniProtKB-UniRule"/>
</dbReference>
<organism evidence="14 15">
    <name type="scientific">Thermoflavifilum thermophilum</name>
    <dbReference type="NCBI Taxonomy" id="1393122"/>
    <lineage>
        <taxon>Bacteria</taxon>
        <taxon>Pseudomonadati</taxon>
        <taxon>Bacteroidota</taxon>
        <taxon>Chitinophagia</taxon>
        <taxon>Chitinophagales</taxon>
        <taxon>Chitinophagaceae</taxon>
        <taxon>Thermoflavifilum</taxon>
    </lineage>
</organism>
<dbReference type="GO" id="GO:0008408">
    <property type="term" value="F:3'-5' exonuclease activity"/>
    <property type="evidence" value="ECO:0007669"/>
    <property type="project" value="InterPro"/>
</dbReference>
<comment type="subunit">
    <text evidence="10">Forms a ring-shaped head-to-tail homodimer around DNA.</text>
</comment>
<evidence type="ECO:0000256" key="2">
    <source>
        <dbReference type="ARBA" id="ARBA00010752"/>
    </source>
</evidence>
<keyword evidence="6 10" id="KW-0548">Nucleotidyltransferase</keyword>
<keyword evidence="9" id="KW-0238">DNA-binding</keyword>
<dbReference type="GO" id="GO:0009360">
    <property type="term" value="C:DNA polymerase III complex"/>
    <property type="evidence" value="ECO:0007669"/>
    <property type="project" value="InterPro"/>
</dbReference>
<comment type="function">
    <text evidence="10">Confers DNA tethering and processivity to DNA polymerases and other proteins. Acts as a clamp, forming a ring around DNA (a reaction catalyzed by the clamp-loading complex) which diffuses in an ATP-independent manner freely and bidirectionally along dsDNA. Initially characterized for its ability to contact the catalytic subunit of DNA polymerase III (Pol III), a complex, multichain enzyme responsible for most of the replicative synthesis in bacteria; Pol III exhibits 3'-5' exonuclease proofreading activity. The beta chain is required for initiation of replication as well as for processivity of DNA replication.</text>
</comment>
<dbReference type="SMART" id="SM00480">
    <property type="entry name" value="POL3Bc"/>
    <property type="match status" value="1"/>
</dbReference>
<dbReference type="GO" id="GO:0005737">
    <property type="term" value="C:cytoplasm"/>
    <property type="evidence" value="ECO:0007669"/>
    <property type="project" value="UniProtKB-SubCell"/>
</dbReference>
<evidence type="ECO:0000256" key="5">
    <source>
        <dbReference type="ARBA" id="ARBA00022679"/>
    </source>
</evidence>
<comment type="similarity">
    <text evidence="2 10">Belongs to the beta sliding clamp family.</text>
</comment>
<evidence type="ECO:0000259" key="11">
    <source>
        <dbReference type="Pfam" id="PF00712"/>
    </source>
</evidence>
<keyword evidence="5 10" id="KW-0808">Transferase</keyword>
<dbReference type="STRING" id="1393122.SAMN05660895_1097"/>
<evidence type="ECO:0000259" key="12">
    <source>
        <dbReference type="Pfam" id="PF02767"/>
    </source>
</evidence>
<dbReference type="GO" id="GO:0006271">
    <property type="term" value="P:DNA strand elongation involved in DNA replication"/>
    <property type="evidence" value="ECO:0007669"/>
    <property type="project" value="TreeGrafter"/>
</dbReference>
<evidence type="ECO:0000256" key="10">
    <source>
        <dbReference type="PIRNR" id="PIRNR000804"/>
    </source>
</evidence>
<dbReference type="OrthoDB" id="8421503at2"/>
<feature type="domain" description="DNA polymerase III beta sliding clamp N-terminal" evidence="11">
    <location>
        <begin position="1"/>
        <end position="126"/>
    </location>
</feature>
<dbReference type="Pfam" id="PF00712">
    <property type="entry name" value="DNA_pol3_beta"/>
    <property type="match status" value="1"/>
</dbReference>
<evidence type="ECO:0000256" key="6">
    <source>
        <dbReference type="ARBA" id="ARBA00022695"/>
    </source>
</evidence>
<dbReference type="CDD" id="cd00140">
    <property type="entry name" value="beta_clamp"/>
    <property type="match status" value="1"/>
</dbReference>
<dbReference type="PANTHER" id="PTHR30478:SF0">
    <property type="entry name" value="BETA SLIDING CLAMP"/>
    <property type="match status" value="1"/>
</dbReference>
<dbReference type="PANTHER" id="PTHR30478">
    <property type="entry name" value="DNA POLYMERASE III SUBUNIT BETA"/>
    <property type="match status" value="1"/>
</dbReference>
<dbReference type="InterPro" id="IPR022635">
    <property type="entry name" value="DNA_polIII_beta_C"/>
</dbReference>
<keyword evidence="15" id="KW-1185">Reference proteome</keyword>
<dbReference type="Proteomes" id="UP000199537">
    <property type="component" value="Unassembled WGS sequence"/>
</dbReference>
<evidence type="ECO:0000256" key="7">
    <source>
        <dbReference type="ARBA" id="ARBA00022705"/>
    </source>
</evidence>
<comment type="subcellular location">
    <subcellularLocation>
        <location evidence="1 10">Cytoplasm</location>
    </subcellularLocation>
</comment>
<dbReference type="InterPro" id="IPR022637">
    <property type="entry name" value="DNA_polIII_beta_cen"/>
</dbReference>
<reference evidence="15" key="1">
    <citation type="submission" date="2016-10" db="EMBL/GenBank/DDBJ databases">
        <authorList>
            <person name="Varghese N."/>
            <person name="Submissions S."/>
        </authorList>
    </citation>
    <scope>NUCLEOTIDE SEQUENCE [LARGE SCALE GENOMIC DNA]</scope>
    <source>
        <strain evidence="15">DSM 14807</strain>
    </source>
</reference>
<accession>A0A1I7NA21</accession>
<name>A0A1I7NA21_9BACT</name>
<dbReference type="InterPro" id="IPR046938">
    <property type="entry name" value="DNA_clamp_sf"/>
</dbReference>
<feature type="domain" description="DNA polymerase III beta sliding clamp central" evidence="12">
    <location>
        <begin position="139"/>
        <end position="259"/>
    </location>
</feature>
<dbReference type="SUPFAM" id="SSF55979">
    <property type="entry name" value="DNA clamp"/>
    <property type="match status" value="3"/>
</dbReference>
<dbReference type="InterPro" id="IPR022634">
    <property type="entry name" value="DNA_polIII_beta_N"/>
</dbReference>
<keyword evidence="8 10" id="KW-0239">DNA-directed DNA polymerase</keyword>
<proteinExistence type="inferred from homology"/>
<dbReference type="Pfam" id="PF02768">
    <property type="entry name" value="DNA_pol3_beta_3"/>
    <property type="match status" value="1"/>
</dbReference>
<evidence type="ECO:0000256" key="4">
    <source>
        <dbReference type="ARBA" id="ARBA00022490"/>
    </source>
</evidence>
<dbReference type="Gene3D" id="3.10.150.10">
    <property type="entry name" value="DNA Polymerase III, subunit A, domain 2"/>
    <property type="match status" value="1"/>
</dbReference>
<evidence type="ECO:0000256" key="1">
    <source>
        <dbReference type="ARBA" id="ARBA00004496"/>
    </source>
</evidence>
<evidence type="ECO:0000256" key="8">
    <source>
        <dbReference type="ARBA" id="ARBA00022932"/>
    </source>
</evidence>
<dbReference type="RefSeq" id="WP_092458734.1">
    <property type="nucleotide sequence ID" value="NZ_FPCJ01000001.1"/>
</dbReference>
<evidence type="ECO:0000256" key="3">
    <source>
        <dbReference type="ARBA" id="ARBA00021035"/>
    </source>
</evidence>
<evidence type="ECO:0000313" key="15">
    <source>
        <dbReference type="Proteomes" id="UP000199537"/>
    </source>
</evidence>
<feature type="domain" description="DNA polymerase III beta sliding clamp C-terminal" evidence="13">
    <location>
        <begin position="262"/>
        <end position="383"/>
    </location>
</feature>
<gene>
    <name evidence="14" type="ORF">SAMN05660895_1097</name>
</gene>
<evidence type="ECO:0000313" key="14">
    <source>
        <dbReference type="EMBL" id="SFV31517.1"/>
    </source>
</evidence>
<dbReference type="NCBIfam" id="TIGR00663">
    <property type="entry name" value="dnan"/>
    <property type="match status" value="1"/>
</dbReference>
<keyword evidence="4 10" id="KW-0963">Cytoplasm</keyword>
<keyword evidence="7 10" id="KW-0235">DNA replication</keyword>
<evidence type="ECO:0000256" key="9">
    <source>
        <dbReference type="ARBA" id="ARBA00023125"/>
    </source>
</evidence>
<dbReference type="GO" id="GO:0003887">
    <property type="term" value="F:DNA-directed DNA polymerase activity"/>
    <property type="evidence" value="ECO:0007669"/>
    <property type="project" value="UniProtKB-UniRule"/>
</dbReference>
<dbReference type="Pfam" id="PF02767">
    <property type="entry name" value="DNA_pol3_beta_2"/>
    <property type="match status" value="1"/>
</dbReference>
<dbReference type="PIRSF" id="PIRSF000804">
    <property type="entry name" value="DNA_pol_III_b"/>
    <property type="match status" value="1"/>
</dbReference>
<dbReference type="InterPro" id="IPR001001">
    <property type="entry name" value="DNA_polIII_beta"/>
</dbReference>
<sequence length="391" mass="43060">MKFIVSSHALFKHLQLIYGVVGTNASLPVLEDFFLQILPAGRQGSKEGRLTAAATDLETSLKINIPVESNQAGEICIPAKVLMEILKNLPDQPLTFHVHPDTGVVEIISDNGRYKIMGEKAENFPREPKPDSVEQTFSLSGKTLLTAIQKGIFAISTNDMRPAMTGMLFELDADGATFVATDSHRLVKYVKKGGLAEGASTLAAGKPVSFIVPRKPLNLLKGLFDDEVTIQASLSKSHLFLQTDAMEIACRLIDARFPDYRVVIPVDSPYHLVISRTDLQQALRRISVFANKATNQVIFTLQGSTLELSAQDIDYSFEGSERLSCQYEGEDMRISFNARFLLEMLAVIDADEVRFDLSTPSRAAILQPASQAEDEDLLMLIMPLMITEPVA</sequence>
<evidence type="ECO:0000259" key="13">
    <source>
        <dbReference type="Pfam" id="PF02768"/>
    </source>
</evidence>
<dbReference type="Gene3D" id="3.70.10.10">
    <property type="match status" value="1"/>
</dbReference>
<dbReference type="EMBL" id="FPCJ01000001">
    <property type="protein sequence ID" value="SFV31517.1"/>
    <property type="molecule type" value="Genomic_DNA"/>
</dbReference>